<sequence>MARSVWQEEYERAGGPPAMMKRTVKETLSLFHRAGRYFCSVNANTDSLPFC</sequence>
<evidence type="ECO:0000313" key="2">
    <source>
        <dbReference type="Proteomes" id="UP000799539"/>
    </source>
</evidence>
<name>A0A6A6FJX5_9PEZI</name>
<gene>
    <name evidence="1" type="ORF">CERZMDRAFT_90510</name>
</gene>
<dbReference type="Proteomes" id="UP000799539">
    <property type="component" value="Unassembled WGS sequence"/>
</dbReference>
<reference evidence="1" key="1">
    <citation type="journal article" date="2020" name="Stud. Mycol.">
        <title>101 Dothideomycetes genomes: a test case for predicting lifestyles and emergence of pathogens.</title>
        <authorList>
            <person name="Haridas S."/>
            <person name="Albert R."/>
            <person name="Binder M."/>
            <person name="Bloem J."/>
            <person name="Labutti K."/>
            <person name="Salamov A."/>
            <person name="Andreopoulos B."/>
            <person name="Baker S."/>
            <person name="Barry K."/>
            <person name="Bills G."/>
            <person name="Bluhm B."/>
            <person name="Cannon C."/>
            <person name="Castanera R."/>
            <person name="Culley D."/>
            <person name="Daum C."/>
            <person name="Ezra D."/>
            <person name="Gonzalez J."/>
            <person name="Henrissat B."/>
            <person name="Kuo A."/>
            <person name="Liang C."/>
            <person name="Lipzen A."/>
            <person name="Lutzoni F."/>
            <person name="Magnuson J."/>
            <person name="Mondo S."/>
            <person name="Nolan M."/>
            <person name="Ohm R."/>
            <person name="Pangilinan J."/>
            <person name="Park H.-J."/>
            <person name="Ramirez L."/>
            <person name="Alfaro M."/>
            <person name="Sun H."/>
            <person name="Tritt A."/>
            <person name="Yoshinaga Y."/>
            <person name="Zwiers L.-H."/>
            <person name="Turgeon B."/>
            <person name="Goodwin S."/>
            <person name="Spatafora J."/>
            <person name="Crous P."/>
            <person name="Grigoriev I."/>
        </authorList>
    </citation>
    <scope>NUCLEOTIDE SEQUENCE</scope>
    <source>
        <strain evidence="1">SCOH1-5</strain>
    </source>
</reference>
<dbReference type="EMBL" id="ML992670">
    <property type="protein sequence ID" value="KAF2213681.1"/>
    <property type="molecule type" value="Genomic_DNA"/>
</dbReference>
<keyword evidence="2" id="KW-1185">Reference proteome</keyword>
<evidence type="ECO:0000313" key="1">
    <source>
        <dbReference type="EMBL" id="KAF2213681.1"/>
    </source>
</evidence>
<organism evidence="1 2">
    <name type="scientific">Cercospora zeae-maydis SCOH1-5</name>
    <dbReference type="NCBI Taxonomy" id="717836"/>
    <lineage>
        <taxon>Eukaryota</taxon>
        <taxon>Fungi</taxon>
        <taxon>Dikarya</taxon>
        <taxon>Ascomycota</taxon>
        <taxon>Pezizomycotina</taxon>
        <taxon>Dothideomycetes</taxon>
        <taxon>Dothideomycetidae</taxon>
        <taxon>Mycosphaerellales</taxon>
        <taxon>Mycosphaerellaceae</taxon>
        <taxon>Cercospora</taxon>
    </lineage>
</organism>
<dbReference type="AlphaFoldDB" id="A0A6A6FJX5"/>
<proteinExistence type="predicted"/>
<protein>
    <submittedName>
        <fullName evidence="1">Uncharacterized protein</fullName>
    </submittedName>
</protein>
<accession>A0A6A6FJX5</accession>